<organism evidence="2 3">
    <name type="scientific">Schizothecium vesticola</name>
    <dbReference type="NCBI Taxonomy" id="314040"/>
    <lineage>
        <taxon>Eukaryota</taxon>
        <taxon>Fungi</taxon>
        <taxon>Dikarya</taxon>
        <taxon>Ascomycota</taxon>
        <taxon>Pezizomycotina</taxon>
        <taxon>Sordariomycetes</taxon>
        <taxon>Sordariomycetidae</taxon>
        <taxon>Sordariales</taxon>
        <taxon>Schizotheciaceae</taxon>
        <taxon>Schizothecium</taxon>
    </lineage>
</organism>
<sequence length="253" mass="28427">MVAHGAQVRRFTGDRESALSILSQFATKATVTLDIQRELVGERKELRDTAAGTAVNEELHLLEAKYREELEKLQQETAAALAEKDVELEKVLRAAQEKMERRLQRVHDDQAMFQAERREEIRRIQAQNQRRLHLLQREYDSKLQRERLQSSHERDEAQAALRDQMRRMELQNTAMSATFEQQMREMQDSNATLLERAQMAESAATSSVSAQSGGIGIGGRVANLAASGAIALADTIVGIPMALGSLFDLLNDL</sequence>
<protein>
    <submittedName>
        <fullName evidence="2">Uncharacterized protein</fullName>
    </submittedName>
</protein>
<dbReference type="EMBL" id="JAUKUD010000001">
    <property type="protein sequence ID" value="KAK0752966.1"/>
    <property type="molecule type" value="Genomic_DNA"/>
</dbReference>
<keyword evidence="1" id="KW-0175">Coiled coil</keyword>
<keyword evidence="3" id="KW-1185">Reference proteome</keyword>
<gene>
    <name evidence="2" type="ORF">B0T18DRAFT_423601</name>
</gene>
<feature type="coiled-coil region" evidence="1">
    <location>
        <begin position="56"/>
        <end position="98"/>
    </location>
</feature>
<name>A0AA40F8D0_9PEZI</name>
<evidence type="ECO:0000256" key="1">
    <source>
        <dbReference type="SAM" id="Coils"/>
    </source>
</evidence>
<accession>A0AA40F8D0</accession>
<dbReference type="Proteomes" id="UP001172155">
    <property type="component" value="Unassembled WGS sequence"/>
</dbReference>
<comment type="caution">
    <text evidence="2">The sequence shown here is derived from an EMBL/GenBank/DDBJ whole genome shotgun (WGS) entry which is preliminary data.</text>
</comment>
<dbReference type="AlphaFoldDB" id="A0AA40F8D0"/>
<evidence type="ECO:0000313" key="2">
    <source>
        <dbReference type="EMBL" id="KAK0752966.1"/>
    </source>
</evidence>
<evidence type="ECO:0000313" key="3">
    <source>
        <dbReference type="Proteomes" id="UP001172155"/>
    </source>
</evidence>
<reference evidence="2" key="1">
    <citation type="submission" date="2023-06" db="EMBL/GenBank/DDBJ databases">
        <title>Genome-scale phylogeny and comparative genomics of the fungal order Sordariales.</title>
        <authorList>
            <consortium name="Lawrence Berkeley National Laboratory"/>
            <person name="Hensen N."/>
            <person name="Bonometti L."/>
            <person name="Westerberg I."/>
            <person name="Brannstrom I.O."/>
            <person name="Guillou S."/>
            <person name="Cros-Aarteil S."/>
            <person name="Calhoun S."/>
            <person name="Haridas S."/>
            <person name="Kuo A."/>
            <person name="Mondo S."/>
            <person name="Pangilinan J."/>
            <person name="Riley R."/>
            <person name="LaButti K."/>
            <person name="Andreopoulos B."/>
            <person name="Lipzen A."/>
            <person name="Chen C."/>
            <person name="Yanf M."/>
            <person name="Daum C."/>
            <person name="Ng V."/>
            <person name="Clum A."/>
            <person name="Steindorff A."/>
            <person name="Ohm R."/>
            <person name="Martin F."/>
            <person name="Silar P."/>
            <person name="Natvig D."/>
            <person name="Lalanne C."/>
            <person name="Gautier V."/>
            <person name="Ament-velasquez S.L."/>
            <person name="Kruys A."/>
            <person name="Hutchinson M.I."/>
            <person name="Powell A.J."/>
            <person name="Barry K."/>
            <person name="Miller A.N."/>
            <person name="Grigoriev I.V."/>
            <person name="Debuchy R."/>
            <person name="Gladieux P."/>
            <person name="Thoren M.H."/>
            <person name="Johannesson H."/>
        </authorList>
    </citation>
    <scope>NUCLEOTIDE SEQUENCE</scope>
    <source>
        <strain evidence="2">SMH3187-1</strain>
    </source>
</reference>
<proteinExistence type="predicted"/>